<evidence type="ECO:0000313" key="2">
    <source>
        <dbReference type="Proteomes" id="UP001165960"/>
    </source>
</evidence>
<name>A0ACC2RZH0_9FUNG</name>
<organism evidence="1 2">
    <name type="scientific">Entomophthora muscae</name>
    <dbReference type="NCBI Taxonomy" id="34485"/>
    <lineage>
        <taxon>Eukaryota</taxon>
        <taxon>Fungi</taxon>
        <taxon>Fungi incertae sedis</taxon>
        <taxon>Zoopagomycota</taxon>
        <taxon>Entomophthoromycotina</taxon>
        <taxon>Entomophthoromycetes</taxon>
        <taxon>Entomophthorales</taxon>
        <taxon>Entomophthoraceae</taxon>
        <taxon>Entomophthora</taxon>
    </lineage>
</organism>
<dbReference type="EMBL" id="QTSX02006397">
    <property type="protein sequence ID" value="KAJ9055516.1"/>
    <property type="molecule type" value="Genomic_DNA"/>
</dbReference>
<proteinExistence type="predicted"/>
<gene>
    <name evidence="1" type="ORF">DSO57_1003214</name>
</gene>
<comment type="caution">
    <text evidence="1">The sequence shown here is derived from an EMBL/GenBank/DDBJ whole genome shotgun (WGS) entry which is preliminary data.</text>
</comment>
<dbReference type="Proteomes" id="UP001165960">
    <property type="component" value="Unassembled WGS sequence"/>
</dbReference>
<evidence type="ECO:0000313" key="1">
    <source>
        <dbReference type="EMBL" id="KAJ9055516.1"/>
    </source>
</evidence>
<sequence>MGEDPSSLWDLPSGLLFSEEAVVKSLTCDNLDLDIMVPTLPALEVDRPPMPSPPSLAKSNSVPLGISEVFPLTPTCTPWFLTGLALIGLNAYFPQMSPVSSLWSPLQVAVPVLHWAASWWFVSPGWEPNLVSLASLSHSSHDYKSKAEKLSTLF</sequence>
<protein>
    <submittedName>
        <fullName evidence="1">Uncharacterized protein</fullName>
    </submittedName>
</protein>
<keyword evidence="2" id="KW-1185">Reference proteome</keyword>
<reference evidence="1" key="1">
    <citation type="submission" date="2022-04" db="EMBL/GenBank/DDBJ databases">
        <title>Genome of the entomopathogenic fungus Entomophthora muscae.</title>
        <authorList>
            <person name="Elya C."/>
            <person name="Lovett B.R."/>
            <person name="Lee E."/>
            <person name="Macias A.M."/>
            <person name="Hajek A.E."/>
            <person name="De Bivort B.L."/>
            <person name="Kasson M.T."/>
            <person name="De Fine Licht H.H."/>
            <person name="Stajich J.E."/>
        </authorList>
    </citation>
    <scope>NUCLEOTIDE SEQUENCE</scope>
    <source>
        <strain evidence="1">Berkeley</strain>
    </source>
</reference>
<accession>A0ACC2RZH0</accession>